<dbReference type="InterPro" id="IPR012310">
    <property type="entry name" value="DNA_ligase_ATP-dep_cent"/>
</dbReference>
<accession>A0A0M9BJT1</accession>
<evidence type="ECO:0000256" key="3">
    <source>
        <dbReference type="ARBA" id="ARBA00022598"/>
    </source>
</evidence>
<dbReference type="EMBL" id="LITU01000078">
    <property type="protein sequence ID" value="KOY13780.1"/>
    <property type="molecule type" value="Genomic_DNA"/>
</dbReference>
<dbReference type="InterPro" id="IPR016059">
    <property type="entry name" value="DNA_ligase_ATP-dep_CS"/>
</dbReference>
<dbReference type="GO" id="GO:0003910">
    <property type="term" value="F:DNA ligase (ATP) activity"/>
    <property type="evidence" value="ECO:0007669"/>
    <property type="project" value="UniProtKB-EC"/>
</dbReference>
<dbReference type="Proteomes" id="UP000037688">
    <property type="component" value="Unassembled WGS sequence"/>
</dbReference>
<evidence type="ECO:0000313" key="6">
    <source>
        <dbReference type="EMBL" id="KOY13780.1"/>
    </source>
</evidence>
<dbReference type="PANTHER" id="PTHR45674">
    <property type="entry name" value="DNA LIGASE 1/3 FAMILY MEMBER"/>
    <property type="match status" value="1"/>
</dbReference>
<dbReference type="AlphaFoldDB" id="A0A0M9BJT1"/>
<dbReference type="Pfam" id="PF01068">
    <property type="entry name" value="DNA_ligase_A_M"/>
    <property type="match status" value="1"/>
</dbReference>
<comment type="caution">
    <text evidence="6">The sequence shown here is derived from an EMBL/GenBank/DDBJ whole genome shotgun (WGS) entry which is preliminary data.</text>
</comment>
<proteinExistence type="inferred from homology"/>
<dbReference type="PANTHER" id="PTHR45674:SF4">
    <property type="entry name" value="DNA LIGASE 1"/>
    <property type="match status" value="1"/>
</dbReference>
<dbReference type="Gene3D" id="3.30.470.30">
    <property type="entry name" value="DNA ligase/mRNA capping enzyme"/>
    <property type="match status" value="1"/>
</dbReference>
<gene>
    <name evidence="6" type="ORF">AMS66_25610</name>
</gene>
<comment type="similarity">
    <text evidence="1">Belongs to the ATP-dependent DNA ligase family.</text>
</comment>
<dbReference type="SUPFAM" id="SSF56091">
    <property type="entry name" value="DNA ligase/mRNA capping enzyme, catalytic domain"/>
    <property type="match status" value="1"/>
</dbReference>
<dbReference type="GO" id="GO:0005524">
    <property type="term" value="F:ATP binding"/>
    <property type="evidence" value="ECO:0007669"/>
    <property type="project" value="InterPro"/>
</dbReference>
<evidence type="ECO:0000313" key="7">
    <source>
        <dbReference type="Proteomes" id="UP000037688"/>
    </source>
</evidence>
<dbReference type="RefSeq" id="WP_053783468.1">
    <property type="nucleotide sequence ID" value="NZ_LITU01000078.1"/>
</dbReference>
<dbReference type="EC" id="6.5.1.1" evidence="2"/>
<dbReference type="CDD" id="cd07906">
    <property type="entry name" value="Adenylation_DNA_ligase_LigD_LigC"/>
    <property type="match status" value="1"/>
</dbReference>
<dbReference type="Gene3D" id="2.40.50.140">
    <property type="entry name" value="Nucleic acid-binding proteins"/>
    <property type="match status" value="1"/>
</dbReference>
<dbReference type="InterPro" id="IPR050191">
    <property type="entry name" value="ATP-dep_DNA_ligase"/>
</dbReference>
<reference evidence="6 7" key="1">
    <citation type="submission" date="2015-08" db="EMBL/GenBank/DDBJ databases">
        <title>Draft genome sequence of cellulolytic and xylanolytic Paenibacillus sp. A59, isolated from a decaying forest soil from Patagonia, Argentina.</title>
        <authorList>
            <person name="Ghio S."/>
            <person name="Caceres A.M."/>
            <person name="Talia P."/>
            <person name="Grasso D."/>
            <person name="Campos E."/>
        </authorList>
    </citation>
    <scope>NUCLEOTIDE SEQUENCE [LARGE SCALE GENOMIC DNA]</scope>
    <source>
        <strain evidence="6 7">A59</strain>
    </source>
</reference>
<evidence type="ECO:0000256" key="1">
    <source>
        <dbReference type="ARBA" id="ARBA00007572"/>
    </source>
</evidence>
<dbReference type="PROSITE" id="PS00697">
    <property type="entry name" value="DNA_LIGASE_A1"/>
    <property type="match status" value="1"/>
</dbReference>
<keyword evidence="3 6" id="KW-0436">Ligase</keyword>
<dbReference type="Pfam" id="PF04679">
    <property type="entry name" value="DNA_ligase_A_C"/>
    <property type="match status" value="1"/>
</dbReference>
<evidence type="ECO:0000256" key="2">
    <source>
        <dbReference type="ARBA" id="ARBA00012727"/>
    </source>
</evidence>
<feature type="domain" description="ATP-dependent DNA ligase family profile" evidence="5">
    <location>
        <begin position="106"/>
        <end position="238"/>
    </location>
</feature>
<keyword evidence="7" id="KW-1185">Reference proteome</keyword>
<sequence>MFNPLVPFEPISRDVIPIGPNWIAQIKWDGVRMLAYEDGQGIQLINRRLHNRTAQYPELVQPRNLCSVPSYILDGEIIALDPDTGKPSFYHVLRRDRMSRPDGIAQAVNQIPVTYMVFDILFCDGVWVTDQPLAERQRLLHQVLNAAPHVQEVTNTPDPDALLTVMRQHQMEGIVCKDLSSTYGINGKDQRWQKVKIFHDLYAMIGGVTYRSGIVNAIAVGVYDGPNFVYIGHVGTGKLNSDSWRELTEEVQSLIRQDRPFYNVPERSAETTWIEPQIGVKVQFMELTHHRTLRHPSIQTFASVTHEECQISQISHLVPEQ</sequence>
<dbReference type="OrthoDB" id="9802472at2"/>
<comment type="catalytic activity">
    <reaction evidence="4">
        <text>ATP + (deoxyribonucleotide)n-3'-hydroxyl + 5'-phospho-(deoxyribonucleotide)m = (deoxyribonucleotide)n+m + AMP + diphosphate.</text>
        <dbReference type="EC" id="6.5.1.1"/>
    </reaction>
</comment>
<dbReference type="InterPro" id="IPR012309">
    <property type="entry name" value="DNA_ligase_ATP-dep_C"/>
</dbReference>
<dbReference type="GO" id="GO:0006310">
    <property type="term" value="P:DNA recombination"/>
    <property type="evidence" value="ECO:0007669"/>
    <property type="project" value="InterPro"/>
</dbReference>
<organism evidence="6 7">
    <name type="scientific">Paenibacillus xylanivorans</name>
    <dbReference type="NCBI Taxonomy" id="1705561"/>
    <lineage>
        <taxon>Bacteria</taxon>
        <taxon>Bacillati</taxon>
        <taxon>Bacillota</taxon>
        <taxon>Bacilli</taxon>
        <taxon>Bacillales</taxon>
        <taxon>Paenibacillaceae</taxon>
        <taxon>Paenibacillus</taxon>
    </lineage>
</organism>
<evidence type="ECO:0000256" key="4">
    <source>
        <dbReference type="ARBA" id="ARBA00034003"/>
    </source>
</evidence>
<dbReference type="InterPro" id="IPR012340">
    <property type="entry name" value="NA-bd_OB-fold"/>
</dbReference>
<dbReference type="SUPFAM" id="SSF50249">
    <property type="entry name" value="Nucleic acid-binding proteins"/>
    <property type="match status" value="1"/>
</dbReference>
<protein>
    <recommendedName>
        <fullName evidence="2">DNA ligase (ATP)</fullName>
        <ecNumber evidence="2">6.5.1.1</ecNumber>
    </recommendedName>
</protein>
<dbReference type="CDD" id="cd07971">
    <property type="entry name" value="OBF_DNA_ligase_LigD"/>
    <property type="match status" value="1"/>
</dbReference>
<name>A0A0M9BJT1_9BACL</name>
<dbReference type="PATRIC" id="fig|1705561.3.peg.5373"/>
<dbReference type="PROSITE" id="PS50160">
    <property type="entry name" value="DNA_LIGASE_A3"/>
    <property type="match status" value="1"/>
</dbReference>
<evidence type="ECO:0000259" key="5">
    <source>
        <dbReference type="PROSITE" id="PS50160"/>
    </source>
</evidence>
<dbReference type="GO" id="GO:0006281">
    <property type="term" value="P:DNA repair"/>
    <property type="evidence" value="ECO:0007669"/>
    <property type="project" value="InterPro"/>
</dbReference>